<protein>
    <submittedName>
        <fullName evidence="1">Uncharacterized protein</fullName>
    </submittedName>
</protein>
<dbReference type="EMBL" id="PDXD01000002">
    <property type="protein sequence ID" value="RYN81579.1"/>
    <property type="molecule type" value="Genomic_DNA"/>
</dbReference>
<evidence type="ECO:0000313" key="1">
    <source>
        <dbReference type="EMBL" id="RYN81579.1"/>
    </source>
</evidence>
<name>A0A4Q4NRC8_ALTAL</name>
<reference evidence="2" key="1">
    <citation type="journal article" date="2019" name="bioRxiv">
        <title>Genomics, evolutionary history and diagnostics of the Alternaria alternata species group including apple and Asian pear pathotypes.</title>
        <authorList>
            <person name="Armitage A.D."/>
            <person name="Cockerton H.M."/>
            <person name="Sreenivasaprasad S."/>
            <person name="Woodhall J.W."/>
            <person name="Lane C.R."/>
            <person name="Harrison R.J."/>
            <person name="Clarkson J.P."/>
        </authorList>
    </citation>
    <scope>NUCLEOTIDE SEQUENCE [LARGE SCALE GENOMIC DNA]</scope>
    <source>
        <strain evidence="2">FERA 1177</strain>
    </source>
</reference>
<dbReference type="VEuPathDB" id="FungiDB:CC77DRAFT_924077"/>
<organism evidence="1 2">
    <name type="scientific">Alternaria alternata</name>
    <name type="common">Alternaria rot fungus</name>
    <name type="synonym">Torula alternata</name>
    <dbReference type="NCBI Taxonomy" id="5599"/>
    <lineage>
        <taxon>Eukaryota</taxon>
        <taxon>Fungi</taxon>
        <taxon>Dikarya</taxon>
        <taxon>Ascomycota</taxon>
        <taxon>Pezizomycotina</taxon>
        <taxon>Dothideomycetes</taxon>
        <taxon>Pleosporomycetidae</taxon>
        <taxon>Pleosporales</taxon>
        <taxon>Pleosporineae</taxon>
        <taxon>Pleosporaceae</taxon>
        <taxon>Alternaria</taxon>
        <taxon>Alternaria sect. Alternaria</taxon>
        <taxon>Alternaria alternata complex</taxon>
    </lineage>
</organism>
<comment type="caution">
    <text evidence="1">The sequence shown here is derived from an EMBL/GenBank/DDBJ whole genome shotgun (WGS) entry which is preliminary data.</text>
</comment>
<accession>A0A4Q4NRC8</accession>
<dbReference type="Proteomes" id="UP000291422">
    <property type="component" value="Unassembled WGS sequence"/>
</dbReference>
<evidence type="ECO:0000313" key="2">
    <source>
        <dbReference type="Proteomes" id="UP000291422"/>
    </source>
</evidence>
<dbReference type="AlphaFoldDB" id="A0A4Q4NRC8"/>
<proteinExistence type="predicted"/>
<sequence>MQMKTDQPFNAGMALGMMHYYIVPLISTHLENAVEFRNRVPEALIWATGFVEAIDGCIANLRLMDGCSEKFPNDITVDRKSRRLRRKYMERYTYLVEDAYKDHVREQLCDVFQSWNQEQTQLFNKGVDKALSGIQWVVYPKENVVLNAGEDGWAIWLRGKCEELGMLEARAGRKVLAEV</sequence>
<gene>
    <name evidence="1" type="ORF">AA0117_g2363</name>
</gene>